<sequence length="21" mass="2740">MLRLFKFRRLKSYSYRYSVLI</sequence>
<proteinExistence type="predicted"/>
<reference evidence="1" key="1">
    <citation type="submission" date="2018-02" db="EMBL/GenBank/DDBJ databases">
        <title>Rhizophora mucronata_Transcriptome.</title>
        <authorList>
            <person name="Meera S.P."/>
            <person name="Sreeshan A."/>
            <person name="Augustine A."/>
        </authorList>
    </citation>
    <scope>NUCLEOTIDE SEQUENCE</scope>
    <source>
        <tissue evidence="1">Leaf</tissue>
    </source>
</reference>
<evidence type="ECO:0000313" key="1">
    <source>
        <dbReference type="EMBL" id="MBX71878.1"/>
    </source>
</evidence>
<accession>A0A2P2QY19</accession>
<organism evidence="1">
    <name type="scientific">Rhizophora mucronata</name>
    <name type="common">Asiatic mangrove</name>
    <dbReference type="NCBI Taxonomy" id="61149"/>
    <lineage>
        <taxon>Eukaryota</taxon>
        <taxon>Viridiplantae</taxon>
        <taxon>Streptophyta</taxon>
        <taxon>Embryophyta</taxon>
        <taxon>Tracheophyta</taxon>
        <taxon>Spermatophyta</taxon>
        <taxon>Magnoliopsida</taxon>
        <taxon>eudicotyledons</taxon>
        <taxon>Gunneridae</taxon>
        <taxon>Pentapetalae</taxon>
        <taxon>rosids</taxon>
        <taxon>fabids</taxon>
        <taxon>Malpighiales</taxon>
        <taxon>Rhizophoraceae</taxon>
        <taxon>Rhizophora</taxon>
    </lineage>
</organism>
<dbReference type="AlphaFoldDB" id="A0A2P2QY19"/>
<dbReference type="EMBL" id="GGEC01091394">
    <property type="protein sequence ID" value="MBX71878.1"/>
    <property type="molecule type" value="Transcribed_RNA"/>
</dbReference>
<name>A0A2P2QY19_RHIMU</name>
<protein>
    <submittedName>
        <fullName evidence="1">Uncharacterized protein</fullName>
    </submittedName>
</protein>